<dbReference type="SUPFAM" id="SSF49764">
    <property type="entry name" value="HSP20-like chaperones"/>
    <property type="match status" value="1"/>
</dbReference>
<dbReference type="OrthoDB" id="9792695at2"/>
<dbReference type="AlphaFoldDB" id="A0A0B5FHS6"/>
<accession>A0A0B5FHS6</accession>
<sequence length="131" mass="14757">MEKRTIPVTRQGSSPSTQEQGRPWEHAARPAVDIFETEDNLTLVADLPGADKDQLDINLDQGILTLKAKVANPEQGHALSREFTPSHYFRQFHLPDQIAVDRVSAEFRNGVLTLVMPKTEAAKPRRIEIHH</sequence>
<dbReference type="PROSITE" id="PS01031">
    <property type="entry name" value="SHSP"/>
    <property type="match status" value="1"/>
</dbReference>
<dbReference type="KEGG" id="gsb:GSUB_10660"/>
<dbReference type="InterPro" id="IPR008978">
    <property type="entry name" value="HSP20-like_chaperone"/>
</dbReference>
<proteinExistence type="inferred from homology"/>
<dbReference type="EMBL" id="CP010311">
    <property type="protein sequence ID" value="AJF06923.1"/>
    <property type="molecule type" value="Genomic_DNA"/>
</dbReference>
<dbReference type="STRING" id="483547.GSUB_10660"/>
<keyword evidence="6" id="KW-1185">Reference proteome</keyword>
<feature type="region of interest" description="Disordered" evidence="3">
    <location>
        <begin position="1"/>
        <end position="26"/>
    </location>
</feature>
<dbReference type="Proteomes" id="UP000035036">
    <property type="component" value="Chromosome"/>
</dbReference>
<dbReference type="PANTHER" id="PTHR11527">
    <property type="entry name" value="HEAT-SHOCK PROTEIN 20 FAMILY MEMBER"/>
    <property type="match status" value="1"/>
</dbReference>
<protein>
    <recommendedName>
        <fullName evidence="4">SHSP domain-containing protein</fullName>
    </recommendedName>
</protein>
<evidence type="ECO:0000313" key="5">
    <source>
        <dbReference type="EMBL" id="AJF06923.1"/>
    </source>
</evidence>
<evidence type="ECO:0000256" key="1">
    <source>
        <dbReference type="PROSITE-ProRule" id="PRU00285"/>
    </source>
</evidence>
<feature type="domain" description="SHSP" evidence="4">
    <location>
        <begin position="23"/>
        <end position="131"/>
    </location>
</feature>
<evidence type="ECO:0000313" key="6">
    <source>
        <dbReference type="Proteomes" id="UP000035036"/>
    </source>
</evidence>
<evidence type="ECO:0000256" key="3">
    <source>
        <dbReference type="SAM" id="MobiDB-lite"/>
    </source>
</evidence>
<name>A0A0B5FHS6_9BACT</name>
<gene>
    <name evidence="5" type="ORF">GSUB_10660</name>
</gene>
<dbReference type="RefSeq" id="WP_040200749.1">
    <property type="nucleotide sequence ID" value="NZ_CP010311.1"/>
</dbReference>
<dbReference type="HOGENOM" id="CLU_046737_9_3_7"/>
<dbReference type="Pfam" id="PF00011">
    <property type="entry name" value="HSP20"/>
    <property type="match status" value="1"/>
</dbReference>
<dbReference type="InterPro" id="IPR031107">
    <property type="entry name" value="Small_HSP"/>
</dbReference>
<dbReference type="Gene3D" id="2.60.40.790">
    <property type="match status" value="1"/>
</dbReference>
<dbReference type="InterPro" id="IPR002068">
    <property type="entry name" value="A-crystallin/Hsp20_dom"/>
</dbReference>
<comment type="similarity">
    <text evidence="1 2">Belongs to the small heat shock protein (HSP20) family.</text>
</comment>
<reference evidence="5 6" key="1">
    <citation type="journal article" date="2015" name="Genome Announc.">
        <title>Genomes of Geoalkalibacter ferrihydriticus Z-0531T and Geoalkalibacter subterraneus Red1T, Two Haloalkaliphilic Metal-Reducing Deltaproteobacteria.</title>
        <authorList>
            <person name="Badalamenti J.P."/>
            <person name="Krajmalnik-Brown R."/>
            <person name="Torres C.I."/>
            <person name="Bond D.R."/>
        </authorList>
    </citation>
    <scope>NUCLEOTIDE SEQUENCE [LARGE SCALE GENOMIC DNA]</scope>
    <source>
        <strain evidence="5 6">Red1</strain>
    </source>
</reference>
<organism evidence="5 6">
    <name type="scientific">Geoalkalibacter subterraneus</name>
    <dbReference type="NCBI Taxonomy" id="483547"/>
    <lineage>
        <taxon>Bacteria</taxon>
        <taxon>Pseudomonadati</taxon>
        <taxon>Thermodesulfobacteriota</taxon>
        <taxon>Desulfuromonadia</taxon>
        <taxon>Desulfuromonadales</taxon>
        <taxon>Geoalkalibacteraceae</taxon>
        <taxon>Geoalkalibacter</taxon>
    </lineage>
</organism>
<feature type="compositionally biased region" description="Polar residues" evidence="3">
    <location>
        <begin position="8"/>
        <end position="20"/>
    </location>
</feature>
<dbReference type="CDD" id="cd06464">
    <property type="entry name" value="ACD_sHsps-like"/>
    <property type="match status" value="1"/>
</dbReference>
<evidence type="ECO:0000256" key="2">
    <source>
        <dbReference type="RuleBase" id="RU003616"/>
    </source>
</evidence>
<evidence type="ECO:0000259" key="4">
    <source>
        <dbReference type="PROSITE" id="PS01031"/>
    </source>
</evidence>